<dbReference type="Gene3D" id="2.102.10.10">
    <property type="entry name" value="Rieske [2Fe-2S] iron-sulphur domain"/>
    <property type="match status" value="1"/>
</dbReference>
<dbReference type="FunFam" id="2.102.10.10:FF:000009">
    <property type="entry name" value="Rieske Fe-S domain containing"/>
    <property type="match status" value="1"/>
</dbReference>
<feature type="domain" description="Rieske" evidence="11">
    <location>
        <begin position="112"/>
        <end position="226"/>
    </location>
</feature>
<feature type="compositionally biased region" description="Basic residues" evidence="10">
    <location>
        <begin position="70"/>
        <end position="81"/>
    </location>
</feature>
<dbReference type="KEGG" id="mpuf:101674977"/>
<dbReference type="PANTHER" id="PTHR21496">
    <property type="entry name" value="FERREDOXIN-RELATED"/>
    <property type="match status" value="1"/>
</dbReference>
<dbReference type="GeneID" id="101674977"/>
<evidence type="ECO:0000313" key="12">
    <source>
        <dbReference type="Proteomes" id="UP000000715"/>
    </source>
</evidence>
<keyword evidence="3" id="KW-0479">Metal-binding</keyword>
<evidence type="ECO:0000256" key="7">
    <source>
        <dbReference type="ARBA" id="ARBA00023014"/>
    </source>
</evidence>
<gene>
    <name evidence="13" type="primary">RFESD</name>
</gene>
<evidence type="ECO:0000256" key="4">
    <source>
        <dbReference type="ARBA" id="ARBA00022737"/>
    </source>
</evidence>
<dbReference type="InterPro" id="IPR036922">
    <property type="entry name" value="Rieske_2Fe-2S_sf"/>
</dbReference>
<evidence type="ECO:0000256" key="5">
    <source>
        <dbReference type="ARBA" id="ARBA00022990"/>
    </source>
</evidence>
<protein>
    <recommendedName>
        <fullName evidence="9 11">Rieske domain-containing protein</fullName>
    </recommendedName>
</protein>
<keyword evidence="2" id="KW-0001">2Fe-2S</keyword>
<evidence type="ECO:0000313" key="13">
    <source>
        <dbReference type="RefSeq" id="XP_004769976.2"/>
    </source>
</evidence>
<dbReference type="InterPro" id="IPR054716">
    <property type="entry name" value="Sol_Rieske_ferrdox_dom"/>
</dbReference>
<name>A0A8U0N753_MUSPF</name>
<proteinExistence type="predicted"/>
<dbReference type="OrthoDB" id="426882at2759"/>
<keyword evidence="4" id="KW-0677">Repeat</keyword>
<feature type="region of interest" description="Disordered" evidence="10">
    <location>
        <begin position="55"/>
        <end position="112"/>
    </location>
</feature>
<dbReference type="Pfam" id="PF22543">
    <property type="entry name" value="Rieske_4"/>
    <property type="match status" value="1"/>
</dbReference>
<evidence type="ECO:0000256" key="10">
    <source>
        <dbReference type="SAM" id="MobiDB-lite"/>
    </source>
</evidence>
<evidence type="ECO:0000256" key="6">
    <source>
        <dbReference type="ARBA" id="ARBA00023004"/>
    </source>
</evidence>
<keyword evidence="6" id="KW-0408">Iron</keyword>
<dbReference type="GO" id="GO:0046872">
    <property type="term" value="F:metal ion binding"/>
    <property type="evidence" value="ECO:0007669"/>
    <property type="project" value="UniProtKB-KW"/>
</dbReference>
<organism evidence="12 13">
    <name type="scientific">Mustela putorius furo</name>
    <name type="common">European domestic ferret</name>
    <name type="synonym">Mustela furo</name>
    <dbReference type="NCBI Taxonomy" id="9669"/>
    <lineage>
        <taxon>Eukaryota</taxon>
        <taxon>Metazoa</taxon>
        <taxon>Chordata</taxon>
        <taxon>Craniata</taxon>
        <taxon>Vertebrata</taxon>
        <taxon>Euteleostomi</taxon>
        <taxon>Mammalia</taxon>
        <taxon>Eutheria</taxon>
        <taxon>Laurasiatheria</taxon>
        <taxon>Carnivora</taxon>
        <taxon>Caniformia</taxon>
        <taxon>Musteloidea</taxon>
        <taxon>Mustelidae</taxon>
        <taxon>Mustelinae</taxon>
        <taxon>Mustela</taxon>
    </lineage>
</organism>
<dbReference type="PROSITE" id="PS51296">
    <property type="entry name" value="RIESKE"/>
    <property type="match status" value="1"/>
</dbReference>
<dbReference type="CTD" id="317671"/>
<evidence type="ECO:0000259" key="11">
    <source>
        <dbReference type="PROSITE" id="PS51296"/>
    </source>
</evidence>
<keyword evidence="12" id="KW-1185">Reference proteome</keyword>
<dbReference type="PANTHER" id="PTHR21496:SF0">
    <property type="entry name" value="RIESKE DOMAIN-CONTAINING PROTEIN"/>
    <property type="match status" value="1"/>
</dbReference>
<keyword evidence="5" id="KW-0007">Acetylation</keyword>
<dbReference type="InterPro" id="IPR017941">
    <property type="entry name" value="Rieske_2Fe-2S"/>
</dbReference>
<evidence type="ECO:0000256" key="1">
    <source>
        <dbReference type="ARBA" id="ARBA00022553"/>
    </source>
</evidence>
<dbReference type="RefSeq" id="XP_004769976.2">
    <property type="nucleotide sequence ID" value="XM_004769919.3"/>
</dbReference>
<dbReference type="GO" id="GO:0051537">
    <property type="term" value="F:2 iron, 2 sulfur cluster binding"/>
    <property type="evidence" value="ECO:0007669"/>
    <property type="project" value="UniProtKB-KW"/>
</dbReference>
<sequence length="252" mass="28346">MPPTFGQHTFMTYQCGDRSRDRSGARFRGWEEWGSSACSATNAVSGTRRARVTWATSPRPAEAPRGARNPGRRSRVTRARRLAGLAEAERGTRGSMDVDGSEQDPEMKEYSSVCVGREEDLKKSERMTAVVHDREVVIFYHKGEYHAMDIRCYHSGGPLHLGDIEDFDGRPCIVCPWHKYKITLATGEGLYQSINPRDPSAKPKWCSKGVKQRIHTVTVDNGNIYVTLSNEPFKCDSDFYATGNFKVIRSSF</sequence>
<comment type="cofactor">
    <cofactor evidence="8">
        <name>[2Fe-2S] cluster</name>
        <dbReference type="ChEBI" id="CHEBI:190135"/>
    </cofactor>
</comment>
<dbReference type="AlphaFoldDB" id="A0A8U0N753"/>
<evidence type="ECO:0000256" key="3">
    <source>
        <dbReference type="ARBA" id="ARBA00022723"/>
    </source>
</evidence>
<evidence type="ECO:0000256" key="8">
    <source>
        <dbReference type="ARBA" id="ARBA00034078"/>
    </source>
</evidence>
<evidence type="ECO:0000256" key="9">
    <source>
        <dbReference type="ARBA" id="ARBA00071952"/>
    </source>
</evidence>
<reference evidence="13" key="1">
    <citation type="submission" date="2025-08" db="UniProtKB">
        <authorList>
            <consortium name="RefSeq"/>
        </authorList>
    </citation>
    <scope>IDENTIFICATION</scope>
    <source>
        <tissue evidence="13">Brain</tissue>
    </source>
</reference>
<keyword evidence="1" id="KW-0597">Phosphoprotein</keyword>
<dbReference type="Proteomes" id="UP000000715">
    <property type="component" value="Unplaced"/>
</dbReference>
<evidence type="ECO:0000256" key="2">
    <source>
        <dbReference type="ARBA" id="ARBA00022714"/>
    </source>
</evidence>
<dbReference type="CDD" id="cd03467">
    <property type="entry name" value="Rieske"/>
    <property type="match status" value="1"/>
</dbReference>
<accession>A0A8U0N753</accession>
<dbReference type="SUPFAM" id="SSF50022">
    <property type="entry name" value="ISP domain"/>
    <property type="match status" value="1"/>
</dbReference>
<keyword evidence="7" id="KW-0411">Iron-sulfur</keyword>